<dbReference type="InterPro" id="IPR011990">
    <property type="entry name" value="TPR-like_helical_dom_sf"/>
</dbReference>
<dbReference type="Gene3D" id="1.25.40.10">
    <property type="entry name" value="Tetratricopeptide repeat domain"/>
    <property type="match status" value="1"/>
</dbReference>
<evidence type="ECO:0000313" key="2">
    <source>
        <dbReference type="EMBL" id="MBN8662680.1"/>
    </source>
</evidence>
<accession>A0A8J7TMZ3</accession>
<sequence>MTAAGATIYATTTAALANAYSAAKEQFDKADYKGAAATLRAAMYKGAENNAPSWLLLARSYAKLGETGACRQTVAIISKYFPGSKEAKEAETLAGSFAQTGAGTGTGTGAATASQTSPVSVSNSGGQSAKQTAALEDRITTIAPRFGHAPVDRRTTAIVRDVVKKLPTNIYKILDRGGAQIFVTPNLIDKFPDAVQAKHPTLGHYLSEEFGRTYGKDIYISERVSSDPGATDLQAPLHEETIRATAYTQLSHALDCCLEMLSKDPQYLKLYRQDVADCENSGSDDLKLYLSKDENGAKETFSGLVAGMMGANTHITRLLESNFPRAKAWIKARIELLSK</sequence>
<dbReference type="AlphaFoldDB" id="A0A8J7TMZ3"/>
<evidence type="ECO:0000256" key="1">
    <source>
        <dbReference type="SAM" id="MobiDB-lite"/>
    </source>
</evidence>
<name>A0A8J7TMZ3_9BACT</name>
<feature type="region of interest" description="Disordered" evidence="1">
    <location>
        <begin position="105"/>
        <end position="129"/>
    </location>
</feature>
<organism evidence="2 3">
    <name type="scientific">Candidatus Obscuribacter phosphatis</name>
    <dbReference type="NCBI Taxonomy" id="1906157"/>
    <lineage>
        <taxon>Bacteria</taxon>
        <taxon>Bacillati</taxon>
        <taxon>Candidatus Melainabacteria</taxon>
        <taxon>Candidatus Obscuribacterales</taxon>
        <taxon>Candidatus Obscuribacteraceae</taxon>
        <taxon>Candidatus Obscuribacter</taxon>
    </lineage>
</organism>
<evidence type="ECO:0008006" key="4">
    <source>
        <dbReference type="Google" id="ProtNLM"/>
    </source>
</evidence>
<gene>
    <name evidence="2" type="ORF">J0M35_20095</name>
</gene>
<feature type="compositionally biased region" description="Polar residues" evidence="1">
    <location>
        <begin position="118"/>
        <end position="129"/>
    </location>
</feature>
<protein>
    <recommendedName>
        <fullName evidence="4">Tetratricopeptide repeat protein</fullName>
    </recommendedName>
</protein>
<reference evidence="2" key="1">
    <citation type="submission" date="2021-02" db="EMBL/GenBank/DDBJ databases">
        <title>Genome-Resolved Metagenomics of a Microbial Community Performing Photosynthetic Biological Nutrient Removal.</title>
        <authorList>
            <person name="Mcdaniel E.A."/>
        </authorList>
    </citation>
    <scope>NUCLEOTIDE SEQUENCE</scope>
    <source>
        <strain evidence="2">UWPOB_OBS1</strain>
    </source>
</reference>
<dbReference type="Proteomes" id="UP000664277">
    <property type="component" value="Unassembled WGS sequence"/>
</dbReference>
<evidence type="ECO:0000313" key="3">
    <source>
        <dbReference type="Proteomes" id="UP000664277"/>
    </source>
</evidence>
<dbReference type="EMBL" id="JAFLCK010000048">
    <property type="protein sequence ID" value="MBN8662680.1"/>
    <property type="molecule type" value="Genomic_DNA"/>
</dbReference>
<comment type="caution">
    <text evidence="2">The sequence shown here is derived from an EMBL/GenBank/DDBJ whole genome shotgun (WGS) entry which is preliminary data.</text>
</comment>
<proteinExistence type="predicted"/>